<dbReference type="PRINTS" id="PR00310">
    <property type="entry name" value="ANTIPRLFBTG1"/>
</dbReference>
<name>A0A091CZJ1_FUKDA</name>
<evidence type="ECO:0000313" key="8">
    <source>
        <dbReference type="Proteomes" id="UP000028990"/>
    </source>
</evidence>
<dbReference type="InterPro" id="IPR002087">
    <property type="entry name" value="Anti_prolifrtn"/>
</dbReference>
<dbReference type="EMBL" id="KN123387">
    <property type="protein sequence ID" value="KFO25234.1"/>
    <property type="molecule type" value="Genomic_DNA"/>
</dbReference>
<protein>
    <recommendedName>
        <fullName evidence="3">Protein BTG1</fullName>
    </recommendedName>
    <alternativeName>
        <fullName evidence="4">B-cell translocation gene 1 protein</fullName>
    </alternativeName>
</protein>
<dbReference type="AlphaFoldDB" id="A0A091CZJ1"/>
<feature type="region of interest" description="Disordered" evidence="5">
    <location>
        <begin position="1"/>
        <end position="42"/>
    </location>
</feature>
<reference evidence="7 8" key="1">
    <citation type="submission" date="2013-11" db="EMBL/GenBank/DDBJ databases">
        <title>The Damaraland mole rat (Fukomys damarensis) genome and evolution of African mole rats.</title>
        <authorList>
            <person name="Gladyshev V.N."/>
            <person name="Fang X."/>
        </authorList>
    </citation>
    <scope>NUCLEOTIDE SEQUENCE [LARGE SCALE GENOMIC DNA]</scope>
    <source>
        <tissue evidence="7">Liver</tissue>
    </source>
</reference>
<dbReference type="Proteomes" id="UP000028990">
    <property type="component" value="Unassembled WGS sequence"/>
</dbReference>
<keyword evidence="8" id="KW-1185">Reference proteome</keyword>
<dbReference type="GO" id="GO:0005737">
    <property type="term" value="C:cytoplasm"/>
    <property type="evidence" value="ECO:0007669"/>
    <property type="project" value="TreeGrafter"/>
</dbReference>
<gene>
    <name evidence="7" type="ORF">H920_13430</name>
</gene>
<dbReference type="SMART" id="SM00099">
    <property type="entry name" value="btg1"/>
    <property type="match status" value="1"/>
</dbReference>
<dbReference type="InterPro" id="IPR033332">
    <property type="entry name" value="BTG"/>
</dbReference>
<dbReference type="Pfam" id="PF07742">
    <property type="entry name" value="BTG"/>
    <property type="match status" value="1"/>
</dbReference>
<dbReference type="GO" id="GO:0008285">
    <property type="term" value="P:negative regulation of cell population proliferation"/>
    <property type="evidence" value="ECO:0007669"/>
    <property type="project" value="TreeGrafter"/>
</dbReference>
<sequence>MGYTGGREEAGPTVRKRLQGERKRRGRVQTGSPGGRSARCPHASLLHPETSTLQDRPTALSFISNLRLAGLTSEQQLQTFSQRPLAEHCKHHWFPEKPRKRSGYRCVLISPKMDPLLGPAAQRTGLGSRELSRLLPCELTL</sequence>
<evidence type="ECO:0000256" key="5">
    <source>
        <dbReference type="SAM" id="MobiDB-lite"/>
    </source>
</evidence>
<evidence type="ECO:0000259" key="6">
    <source>
        <dbReference type="SMART" id="SM00099"/>
    </source>
</evidence>
<evidence type="ECO:0000256" key="4">
    <source>
        <dbReference type="ARBA" id="ARBA00033398"/>
    </source>
</evidence>
<dbReference type="SUPFAM" id="SSF160696">
    <property type="entry name" value="BTG domain-like"/>
    <property type="match status" value="1"/>
</dbReference>
<organism evidence="7 8">
    <name type="scientific">Fukomys damarensis</name>
    <name type="common">Damaraland mole rat</name>
    <name type="synonym">Cryptomys damarensis</name>
    <dbReference type="NCBI Taxonomy" id="885580"/>
    <lineage>
        <taxon>Eukaryota</taxon>
        <taxon>Metazoa</taxon>
        <taxon>Chordata</taxon>
        <taxon>Craniata</taxon>
        <taxon>Vertebrata</taxon>
        <taxon>Euteleostomi</taxon>
        <taxon>Mammalia</taxon>
        <taxon>Eutheria</taxon>
        <taxon>Euarchontoglires</taxon>
        <taxon>Glires</taxon>
        <taxon>Rodentia</taxon>
        <taxon>Hystricomorpha</taxon>
        <taxon>Bathyergidae</taxon>
        <taxon>Fukomys</taxon>
    </lineage>
</organism>
<dbReference type="PANTHER" id="PTHR22978">
    <property type="entry name" value="B-CELL TRANSLOCATION GENE"/>
    <property type="match status" value="1"/>
</dbReference>
<feature type="compositionally biased region" description="Basic and acidic residues" evidence="5">
    <location>
        <begin position="1"/>
        <end position="10"/>
    </location>
</feature>
<accession>A0A091CZJ1</accession>
<dbReference type="Gene3D" id="3.90.640.90">
    <property type="entry name" value="Anti-proliferative protein, N-terminal domain"/>
    <property type="match status" value="1"/>
</dbReference>
<dbReference type="InterPro" id="IPR036054">
    <property type="entry name" value="BTG-like_sf"/>
</dbReference>
<dbReference type="GO" id="GO:0005634">
    <property type="term" value="C:nucleus"/>
    <property type="evidence" value="ECO:0007669"/>
    <property type="project" value="TreeGrafter"/>
</dbReference>
<comment type="function">
    <text evidence="1">Anti-proliferative protein.</text>
</comment>
<evidence type="ECO:0000256" key="1">
    <source>
        <dbReference type="ARBA" id="ARBA00004004"/>
    </source>
</evidence>
<proteinExistence type="inferred from homology"/>
<evidence type="ECO:0000313" key="7">
    <source>
        <dbReference type="EMBL" id="KFO25234.1"/>
    </source>
</evidence>
<evidence type="ECO:0000256" key="2">
    <source>
        <dbReference type="ARBA" id="ARBA00007989"/>
    </source>
</evidence>
<feature type="compositionally biased region" description="Basic residues" evidence="5">
    <location>
        <begin position="14"/>
        <end position="27"/>
    </location>
</feature>
<feature type="domain" description="Anti-proliferative protein" evidence="6">
    <location>
        <begin position="58"/>
        <end position="141"/>
    </location>
</feature>
<dbReference type="PANTHER" id="PTHR22978:SF30">
    <property type="entry name" value="PROTEIN BTG1"/>
    <property type="match status" value="1"/>
</dbReference>
<evidence type="ECO:0000256" key="3">
    <source>
        <dbReference type="ARBA" id="ARBA00016581"/>
    </source>
</evidence>
<comment type="similarity">
    <text evidence="2">Belongs to the BTG family.</text>
</comment>